<dbReference type="EMBL" id="NCSJ02000119">
    <property type="protein sequence ID" value="RFU29746.1"/>
    <property type="molecule type" value="Genomic_DNA"/>
</dbReference>
<proteinExistence type="inferred from homology"/>
<evidence type="ECO:0000313" key="2">
    <source>
        <dbReference type="EMBL" id="RFU29746.1"/>
    </source>
</evidence>
<dbReference type="InterPro" id="IPR036291">
    <property type="entry name" value="NAD(P)-bd_dom_sf"/>
</dbReference>
<dbReference type="STRING" id="5539.A0A3E2H8J2"/>
<gene>
    <name evidence="2" type="ORF">B7463_g6606</name>
</gene>
<dbReference type="Pfam" id="PF00106">
    <property type="entry name" value="adh_short"/>
    <property type="match status" value="1"/>
</dbReference>
<accession>A0A3E2H8J2</accession>
<keyword evidence="3" id="KW-1185">Reference proteome</keyword>
<dbReference type="Proteomes" id="UP000258309">
    <property type="component" value="Unassembled WGS sequence"/>
</dbReference>
<evidence type="ECO:0000256" key="1">
    <source>
        <dbReference type="ARBA" id="ARBA00006484"/>
    </source>
</evidence>
<dbReference type="GO" id="GO:0019748">
    <property type="term" value="P:secondary metabolic process"/>
    <property type="evidence" value="ECO:0007669"/>
    <property type="project" value="TreeGrafter"/>
</dbReference>
<evidence type="ECO:0000313" key="3">
    <source>
        <dbReference type="Proteomes" id="UP000258309"/>
    </source>
</evidence>
<name>A0A3E2H8J2_SCYLI</name>
<dbReference type="AlphaFoldDB" id="A0A3E2H8J2"/>
<sequence length="684" mass="76192">MVTRIVLITGANSGVGYATTKVIANASKDFHVIMTGRSLEKVERAKSEIETAGIQGSLSAVQLDVTDEKSIEQAVEVVQEKHGRLDALINNAGVGSMDPDIRARFTLCMETNVLGPALVATAFRPLLFKSQNPYSIFVSSGVGSLTKALQDSSTYHPLPNEDAYRSSKAALNMVAAIEWRDFHSKGLKVFTMCPGFVVSNLRGTSEEARTGGGGAGDPEVSGMTILSILQGERDADTGKLPNLFSLTHVELEGLSKENYHNCSYNAHDIVLEKNTRNYLELSVILNNNALALADYLQSKALDPDSRDSRVFYPNRAQCEMAATVLSLILTIAVATMTGLDELPNELKVSILLYMHNMPTLQALVQSSPSYHETYISQRRLILSAVLLRDIPSEVLPDAIAVQYASEIPFQTKAQRKKDVESAVLRYVSQRSSFIPATLVSVEMNTLISLAQLQSIIVDITSDFCNFRLPLCLLNKDPAVTNNIISPNEKHRIYRALYRFELYRALFNEPIGVGIPDEAKEAFDDVDKTILFLSIFKIWEVEELACVQDYITRRDTELLKCCAPELTKLRPGKNFYDDSWQARNVEYFLTVGLSFLRRVIRTYSALGKAYALKDHIYSGYGLLSSALEVETYDYMYPTDSYYAYEAGESLEFESDNAIDGPNAAWPWSTEYRIEGYKVRSEIGFY</sequence>
<dbReference type="InterPro" id="IPR002347">
    <property type="entry name" value="SDR_fam"/>
</dbReference>
<dbReference type="PANTHER" id="PTHR43544">
    <property type="entry name" value="SHORT-CHAIN DEHYDROGENASE/REDUCTASE"/>
    <property type="match status" value="1"/>
</dbReference>
<dbReference type="PRINTS" id="PR00081">
    <property type="entry name" value="GDHRDH"/>
</dbReference>
<dbReference type="InterPro" id="IPR051468">
    <property type="entry name" value="Fungal_SecMetab_SDRs"/>
</dbReference>
<dbReference type="PANTHER" id="PTHR43544:SF32">
    <property type="entry name" value="CHAIN DEHYDROGENASE, PUTATIVE (AFU_ORTHOLOGUE AFUA_5G01530)-RELATED"/>
    <property type="match status" value="1"/>
</dbReference>
<feature type="non-terminal residue" evidence="2">
    <location>
        <position position="1"/>
    </location>
</feature>
<comment type="similarity">
    <text evidence="1">Belongs to the short-chain dehydrogenases/reductases (SDR) family.</text>
</comment>
<dbReference type="SUPFAM" id="SSF51735">
    <property type="entry name" value="NAD(P)-binding Rossmann-fold domains"/>
    <property type="match status" value="1"/>
</dbReference>
<dbReference type="GO" id="GO:0016491">
    <property type="term" value="F:oxidoreductase activity"/>
    <property type="evidence" value="ECO:0007669"/>
    <property type="project" value="TreeGrafter"/>
</dbReference>
<organism evidence="2 3">
    <name type="scientific">Scytalidium lignicola</name>
    <name type="common">Hyphomycete</name>
    <dbReference type="NCBI Taxonomy" id="5539"/>
    <lineage>
        <taxon>Eukaryota</taxon>
        <taxon>Fungi</taxon>
        <taxon>Dikarya</taxon>
        <taxon>Ascomycota</taxon>
        <taxon>Pezizomycotina</taxon>
        <taxon>Leotiomycetes</taxon>
        <taxon>Leotiomycetes incertae sedis</taxon>
        <taxon>Scytalidium</taxon>
    </lineage>
</organism>
<reference evidence="2 3" key="1">
    <citation type="submission" date="2018-05" db="EMBL/GenBank/DDBJ databases">
        <title>Draft genome sequence of Scytalidium lignicola DSM 105466, a ubiquitous saprotrophic fungus.</title>
        <authorList>
            <person name="Buettner E."/>
            <person name="Gebauer A.M."/>
            <person name="Hofrichter M."/>
            <person name="Liers C."/>
            <person name="Kellner H."/>
        </authorList>
    </citation>
    <scope>NUCLEOTIDE SEQUENCE [LARGE SCALE GENOMIC DNA]</scope>
    <source>
        <strain evidence="2 3">DSM 105466</strain>
    </source>
</reference>
<feature type="non-terminal residue" evidence="2">
    <location>
        <position position="684"/>
    </location>
</feature>
<dbReference type="GO" id="GO:0005737">
    <property type="term" value="C:cytoplasm"/>
    <property type="evidence" value="ECO:0007669"/>
    <property type="project" value="TreeGrafter"/>
</dbReference>
<protein>
    <submittedName>
        <fullName evidence="2">Uncharacterized protein</fullName>
    </submittedName>
</protein>
<comment type="caution">
    <text evidence="2">The sequence shown here is derived from an EMBL/GenBank/DDBJ whole genome shotgun (WGS) entry which is preliminary data.</text>
</comment>
<dbReference type="Gene3D" id="3.40.50.720">
    <property type="entry name" value="NAD(P)-binding Rossmann-like Domain"/>
    <property type="match status" value="1"/>
</dbReference>
<dbReference type="OrthoDB" id="5427059at2759"/>